<dbReference type="CDD" id="cd00383">
    <property type="entry name" value="trans_reg_C"/>
    <property type="match status" value="1"/>
</dbReference>
<dbReference type="Proteomes" id="UP000437748">
    <property type="component" value="Unassembled WGS sequence"/>
</dbReference>
<name>A0A6N6VR07_9BACT</name>
<evidence type="ECO:0000313" key="11">
    <source>
        <dbReference type="Proteomes" id="UP000437748"/>
    </source>
</evidence>
<dbReference type="CDD" id="cd19935">
    <property type="entry name" value="REC_OmpR_CusR-like"/>
    <property type="match status" value="1"/>
</dbReference>
<dbReference type="Gene3D" id="3.40.50.2300">
    <property type="match status" value="1"/>
</dbReference>
<dbReference type="InterPro" id="IPR001867">
    <property type="entry name" value="OmpR/PhoB-type_DNA-bd"/>
</dbReference>
<dbReference type="AlphaFoldDB" id="A0A6N6VR07"/>
<evidence type="ECO:0000256" key="5">
    <source>
        <dbReference type="ARBA" id="ARBA00023163"/>
    </source>
</evidence>
<dbReference type="InterPro" id="IPR011006">
    <property type="entry name" value="CheY-like_superfamily"/>
</dbReference>
<evidence type="ECO:0000256" key="3">
    <source>
        <dbReference type="ARBA" id="ARBA00023015"/>
    </source>
</evidence>
<dbReference type="Gene3D" id="6.10.250.690">
    <property type="match status" value="1"/>
</dbReference>
<feature type="modified residue" description="4-aspartylphosphate" evidence="6">
    <location>
        <position position="51"/>
    </location>
</feature>
<dbReference type="SMART" id="SM00448">
    <property type="entry name" value="REC"/>
    <property type="match status" value="1"/>
</dbReference>
<keyword evidence="1 6" id="KW-0597">Phosphoprotein</keyword>
<dbReference type="PANTHER" id="PTHR48111:SF22">
    <property type="entry name" value="REGULATOR OF RPOS"/>
    <property type="match status" value="1"/>
</dbReference>
<keyword evidence="2" id="KW-0902">Two-component regulatory system</keyword>
<dbReference type="Pfam" id="PF00486">
    <property type="entry name" value="Trans_reg_C"/>
    <property type="match status" value="1"/>
</dbReference>
<feature type="DNA-binding region" description="OmpR/PhoB-type" evidence="7">
    <location>
        <begin position="125"/>
        <end position="223"/>
    </location>
</feature>
<protein>
    <submittedName>
        <fullName evidence="10">Response regulator</fullName>
    </submittedName>
</protein>
<feature type="domain" description="OmpR/PhoB-type" evidence="9">
    <location>
        <begin position="125"/>
        <end position="223"/>
    </location>
</feature>
<dbReference type="SMART" id="SM00862">
    <property type="entry name" value="Trans_reg_C"/>
    <property type="match status" value="1"/>
</dbReference>
<keyword evidence="3" id="KW-0805">Transcription regulation</keyword>
<dbReference type="PROSITE" id="PS50110">
    <property type="entry name" value="RESPONSE_REGULATORY"/>
    <property type="match status" value="1"/>
</dbReference>
<gene>
    <name evidence="10" type="ORF">GCL60_12595</name>
</gene>
<dbReference type="SUPFAM" id="SSF52172">
    <property type="entry name" value="CheY-like"/>
    <property type="match status" value="1"/>
</dbReference>
<comment type="caution">
    <text evidence="10">The sequence shown here is derived from an EMBL/GenBank/DDBJ whole genome shotgun (WGS) entry which is preliminary data.</text>
</comment>
<dbReference type="OrthoDB" id="9802426at2"/>
<dbReference type="PROSITE" id="PS51755">
    <property type="entry name" value="OMPR_PHOB"/>
    <property type="match status" value="1"/>
</dbReference>
<evidence type="ECO:0000313" key="10">
    <source>
        <dbReference type="EMBL" id="KAB8038004.1"/>
    </source>
</evidence>
<dbReference type="GO" id="GO:0005829">
    <property type="term" value="C:cytosol"/>
    <property type="evidence" value="ECO:0007669"/>
    <property type="project" value="TreeGrafter"/>
</dbReference>
<sequence>MRVLIIEDAEKAASFLKKGLTEKGYVVDVEHDGFEGFIQAQNNNYDIILLDVMLPNMDGWSILEKLKEIKTKHANIIMLTSKDHTDNIVKGLNLGADDYLTKPFTFTELVARIKAITRRKKTKKNNILVFHDLEINLNNQKVTRNGNVIDLAPKEFELLSLLAQNNKIVLSRHEILEKIWDIHFNVQKNLVEMQIKRLRSKIDDGFEKKLIKTVRGIGYMFDGG</sequence>
<evidence type="ECO:0000259" key="8">
    <source>
        <dbReference type="PROSITE" id="PS50110"/>
    </source>
</evidence>
<evidence type="ECO:0000256" key="6">
    <source>
        <dbReference type="PROSITE-ProRule" id="PRU00169"/>
    </source>
</evidence>
<dbReference type="GO" id="GO:0000156">
    <property type="term" value="F:phosphorelay response regulator activity"/>
    <property type="evidence" value="ECO:0007669"/>
    <property type="project" value="TreeGrafter"/>
</dbReference>
<dbReference type="RefSeq" id="WP_153421082.1">
    <property type="nucleotide sequence ID" value="NZ_WFLM01000004.1"/>
</dbReference>
<keyword evidence="11" id="KW-1185">Reference proteome</keyword>
<dbReference type="GO" id="GO:0006355">
    <property type="term" value="P:regulation of DNA-templated transcription"/>
    <property type="evidence" value="ECO:0007669"/>
    <property type="project" value="InterPro"/>
</dbReference>
<evidence type="ECO:0000259" key="9">
    <source>
        <dbReference type="PROSITE" id="PS51755"/>
    </source>
</evidence>
<dbReference type="GO" id="GO:0000976">
    <property type="term" value="F:transcription cis-regulatory region binding"/>
    <property type="evidence" value="ECO:0007669"/>
    <property type="project" value="TreeGrafter"/>
</dbReference>
<dbReference type="FunFam" id="1.10.10.10:FF:000005">
    <property type="entry name" value="Two-component system response regulator"/>
    <property type="match status" value="1"/>
</dbReference>
<dbReference type="Pfam" id="PF00072">
    <property type="entry name" value="Response_reg"/>
    <property type="match status" value="1"/>
</dbReference>
<organism evidence="10 11">
    <name type="scientific">Silvanigrella paludirubra</name>
    <dbReference type="NCBI Taxonomy" id="2499159"/>
    <lineage>
        <taxon>Bacteria</taxon>
        <taxon>Pseudomonadati</taxon>
        <taxon>Bdellovibrionota</taxon>
        <taxon>Oligoflexia</taxon>
        <taxon>Silvanigrellales</taxon>
        <taxon>Silvanigrellaceae</taxon>
        <taxon>Silvanigrella</taxon>
    </lineage>
</organism>
<dbReference type="InterPro" id="IPR039420">
    <property type="entry name" value="WalR-like"/>
</dbReference>
<evidence type="ECO:0000256" key="2">
    <source>
        <dbReference type="ARBA" id="ARBA00023012"/>
    </source>
</evidence>
<feature type="domain" description="Response regulatory" evidence="8">
    <location>
        <begin position="2"/>
        <end position="117"/>
    </location>
</feature>
<dbReference type="EMBL" id="WFLM01000004">
    <property type="protein sequence ID" value="KAB8038004.1"/>
    <property type="molecule type" value="Genomic_DNA"/>
</dbReference>
<dbReference type="GO" id="GO:0032993">
    <property type="term" value="C:protein-DNA complex"/>
    <property type="evidence" value="ECO:0007669"/>
    <property type="project" value="TreeGrafter"/>
</dbReference>
<evidence type="ECO:0000256" key="4">
    <source>
        <dbReference type="ARBA" id="ARBA00023125"/>
    </source>
</evidence>
<proteinExistence type="predicted"/>
<evidence type="ECO:0000256" key="7">
    <source>
        <dbReference type="PROSITE-ProRule" id="PRU01091"/>
    </source>
</evidence>
<keyword evidence="5" id="KW-0804">Transcription</keyword>
<accession>A0A6N6VR07</accession>
<reference evidence="10 11" key="1">
    <citation type="submission" date="2019-10" db="EMBL/GenBank/DDBJ databases">
        <title>New species of Slilvanegrellaceae.</title>
        <authorList>
            <person name="Pitt A."/>
            <person name="Hahn M.W."/>
        </authorList>
    </citation>
    <scope>NUCLEOTIDE SEQUENCE [LARGE SCALE GENOMIC DNA]</scope>
    <source>
        <strain evidence="10 11">SP-Ram-0.45-NSY-1</strain>
    </source>
</reference>
<dbReference type="InterPro" id="IPR036388">
    <property type="entry name" value="WH-like_DNA-bd_sf"/>
</dbReference>
<dbReference type="PANTHER" id="PTHR48111">
    <property type="entry name" value="REGULATOR OF RPOS"/>
    <property type="match status" value="1"/>
</dbReference>
<dbReference type="Gene3D" id="1.10.10.10">
    <property type="entry name" value="Winged helix-like DNA-binding domain superfamily/Winged helix DNA-binding domain"/>
    <property type="match status" value="1"/>
</dbReference>
<evidence type="ECO:0000256" key="1">
    <source>
        <dbReference type="ARBA" id="ARBA00022553"/>
    </source>
</evidence>
<keyword evidence="4 7" id="KW-0238">DNA-binding</keyword>
<dbReference type="InterPro" id="IPR001789">
    <property type="entry name" value="Sig_transdc_resp-reg_receiver"/>
</dbReference>